<dbReference type="RefSeq" id="WP_132624622.1">
    <property type="nucleotide sequence ID" value="NZ_SMKV01000022.1"/>
</dbReference>
<keyword evidence="2" id="KW-1185">Reference proteome</keyword>
<evidence type="ECO:0000313" key="1">
    <source>
        <dbReference type="EMBL" id="TDC90822.1"/>
    </source>
</evidence>
<dbReference type="AlphaFoldDB" id="A0A4R4UNW1"/>
<sequence>MTVVNTLGAATFRDEEFPADPYPGARPAHSYLHLDGTGWCLTPDASLPSGWRVGAGCLDEFLTGAGAEPLSARWPVLAYGSNACPSKITWLRSELGLRGPVVVLSATCTGLSAVWASGVRARDGQRPAVLVSAPGVVEHHAVWLATAEQRRVLDECEGRGERYRLVRLHGPERIELDTGPAANVLAYGALGEIRRPLLVGARFVPCSALGQRDARDLTGVPAASDGLTCTEIVGEPAPPAAPLGADEPR</sequence>
<comment type="caution">
    <text evidence="1">The sequence shown here is derived from an EMBL/GenBank/DDBJ whole genome shotgun (WGS) entry which is preliminary data.</text>
</comment>
<dbReference type="EMBL" id="SMKV01000022">
    <property type="protein sequence ID" value="TDC90822.1"/>
    <property type="molecule type" value="Genomic_DNA"/>
</dbReference>
<dbReference type="OrthoDB" id="7626403at2"/>
<proteinExistence type="predicted"/>
<gene>
    <name evidence="1" type="ORF">E1161_17625</name>
</gene>
<protein>
    <recommendedName>
        <fullName evidence="3">Gamma-glutamylcyclotransferase</fullName>
    </recommendedName>
</protein>
<accession>A0A4R4UNW1</accession>
<dbReference type="Proteomes" id="UP000294744">
    <property type="component" value="Unassembled WGS sequence"/>
</dbReference>
<reference evidence="1 2" key="1">
    <citation type="submission" date="2019-03" db="EMBL/GenBank/DDBJ databases">
        <title>Draft genome sequences of novel Actinobacteria.</title>
        <authorList>
            <person name="Sahin N."/>
            <person name="Ay H."/>
            <person name="Saygin H."/>
        </authorList>
    </citation>
    <scope>NUCLEOTIDE SEQUENCE [LARGE SCALE GENOMIC DNA]</scope>
    <source>
        <strain evidence="1 2">16K404</strain>
    </source>
</reference>
<organism evidence="1 2">
    <name type="scientific">Saccharopolyspora aridisoli</name>
    <dbReference type="NCBI Taxonomy" id="2530385"/>
    <lineage>
        <taxon>Bacteria</taxon>
        <taxon>Bacillati</taxon>
        <taxon>Actinomycetota</taxon>
        <taxon>Actinomycetes</taxon>
        <taxon>Pseudonocardiales</taxon>
        <taxon>Pseudonocardiaceae</taxon>
        <taxon>Saccharopolyspora</taxon>
    </lineage>
</organism>
<name>A0A4R4UNW1_9PSEU</name>
<evidence type="ECO:0000313" key="2">
    <source>
        <dbReference type="Proteomes" id="UP000294744"/>
    </source>
</evidence>
<evidence type="ECO:0008006" key="3">
    <source>
        <dbReference type="Google" id="ProtNLM"/>
    </source>
</evidence>